<dbReference type="EMBL" id="ASPP01036124">
    <property type="protein sequence ID" value="ETO02303.1"/>
    <property type="molecule type" value="Genomic_DNA"/>
</dbReference>
<feature type="coiled-coil region" evidence="1">
    <location>
        <begin position="444"/>
        <end position="471"/>
    </location>
</feature>
<sequence length="635" mass="74648">PEKKDKYAFKMEYQSVWDDYNVKSQWEQCHFQIGDFEDNLVGARGLIGGNDNNLLFITHFPKKIQVIDLNTGSILDTDVLPVEAYQHGIGHHCFVPLTIGNDCVTNCFILFCYNTGLLINFNEHNRTFEYEKLPICPALKDSNFYSFVHHNDYVFLLGGKDSATNNIHKKVWKYSMKYKTWSECEDTLPIENWDSFAVIDKKNTIHNFGGTDINGYVQKTHIHVKVRQLLKVGEKEKLSKLIEEQTQYTTNLTHEKQALNKKTDELLTELKQQIETMKVERPYFIQKILEVPIKTEPYESIPKGWSDIENTMQNMENTLQGWESKTPIYWKTVWSEMSTWGCDGKFARSIEENETKFEKISGTIRELLKIQTSIQNDLEERSKKLEESVNEDEKKNKEWVEKKDQKEKRKREMDELYVKYVRDINELNECFQMAYKTKTAKEGAQRLITKIEGIKQRHNQLLDQFDKMNNNTQKWMEESKSEMHEYWKEQKKKWLEWDSGKMASFIGFTLNSKHSEIINFEKIIKNAQIQPKALSDLSKKDWMEIFQIHIFSQACLIHDTFAKLSNSIFSEPVSSNPNVNYYTHIPKEYLCPLSTTIMTDPVIALDVCFKKLNISSNVIDYLFIFLLMFISARIC</sequence>
<evidence type="ECO:0000313" key="4">
    <source>
        <dbReference type="Proteomes" id="UP000023152"/>
    </source>
</evidence>
<keyword evidence="1" id="KW-0175">Coiled coil</keyword>
<dbReference type="InterPro" id="IPR015915">
    <property type="entry name" value="Kelch-typ_b-propeller"/>
</dbReference>
<protein>
    <submittedName>
        <fullName evidence="3">Viral A-type inclusion protein</fullName>
    </submittedName>
</protein>
<feature type="non-terminal residue" evidence="3">
    <location>
        <position position="1"/>
    </location>
</feature>
<dbReference type="InterPro" id="IPR011043">
    <property type="entry name" value="Gal_Oxase/kelch_b-propeller"/>
</dbReference>
<evidence type="ECO:0000256" key="1">
    <source>
        <dbReference type="SAM" id="Coils"/>
    </source>
</evidence>
<evidence type="ECO:0000256" key="2">
    <source>
        <dbReference type="SAM" id="MobiDB-lite"/>
    </source>
</evidence>
<dbReference type="OrthoDB" id="432528at2759"/>
<dbReference type="Pfam" id="PF01344">
    <property type="entry name" value="Kelch_1"/>
    <property type="match status" value="1"/>
</dbReference>
<dbReference type="InterPro" id="IPR013083">
    <property type="entry name" value="Znf_RING/FYVE/PHD"/>
</dbReference>
<keyword evidence="4" id="KW-1185">Reference proteome</keyword>
<dbReference type="Gene3D" id="3.30.40.10">
    <property type="entry name" value="Zinc/RING finger domain, C3HC4 (zinc finger)"/>
    <property type="match status" value="1"/>
</dbReference>
<organism evidence="3 4">
    <name type="scientific">Reticulomyxa filosa</name>
    <dbReference type="NCBI Taxonomy" id="46433"/>
    <lineage>
        <taxon>Eukaryota</taxon>
        <taxon>Sar</taxon>
        <taxon>Rhizaria</taxon>
        <taxon>Retaria</taxon>
        <taxon>Foraminifera</taxon>
        <taxon>Monothalamids</taxon>
        <taxon>Reticulomyxidae</taxon>
        <taxon>Reticulomyxa</taxon>
    </lineage>
</organism>
<dbReference type="InterPro" id="IPR006652">
    <property type="entry name" value="Kelch_1"/>
</dbReference>
<accession>X6LK20</accession>
<proteinExistence type="predicted"/>
<reference evidence="3 4" key="1">
    <citation type="journal article" date="2013" name="Curr. Biol.">
        <title>The Genome of the Foraminiferan Reticulomyxa filosa.</title>
        <authorList>
            <person name="Glockner G."/>
            <person name="Hulsmann N."/>
            <person name="Schleicher M."/>
            <person name="Noegel A.A."/>
            <person name="Eichinger L."/>
            <person name="Gallinger C."/>
            <person name="Pawlowski J."/>
            <person name="Sierra R."/>
            <person name="Euteneuer U."/>
            <person name="Pillet L."/>
            <person name="Moustafa A."/>
            <person name="Platzer M."/>
            <person name="Groth M."/>
            <person name="Szafranski K."/>
            <person name="Schliwa M."/>
        </authorList>
    </citation>
    <scope>NUCLEOTIDE SEQUENCE [LARGE SCALE GENOMIC DNA]</scope>
</reference>
<dbReference type="SUPFAM" id="SSF50965">
    <property type="entry name" value="Galactose oxidase, central domain"/>
    <property type="match status" value="1"/>
</dbReference>
<evidence type="ECO:0000313" key="3">
    <source>
        <dbReference type="EMBL" id="ETO02303.1"/>
    </source>
</evidence>
<dbReference type="AlphaFoldDB" id="X6LK20"/>
<comment type="caution">
    <text evidence="3">The sequence shown here is derived from an EMBL/GenBank/DDBJ whole genome shotgun (WGS) entry which is preliminary data.</text>
</comment>
<feature type="region of interest" description="Disordered" evidence="2">
    <location>
        <begin position="381"/>
        <end position="405"/>
    </location>
</feature>
<dbReference type="Proteomes" id="UP000023152">
    <property type="component" value="Unassembled WGS sequence"/>
</dbReference>
<name>X6LK20_RETFI</name>
<gene>
    <name evidence="3" type="ORF">RFI_35134</name>
</gene>
<dbReference type="Gene3D" id="2.120.10.80">
    <property type="entry name" value="Kelch-type beta propeller"/>
    <property type="match status" value="1"/>
</dbReference>